<protein>
    <recommendedName>
        <fullName evidence="1">DUF302 domain-containing protein</fullName>
    </recommendedName>
</protein>
<gene>
    <name evidence="2" type="ORF">GCM10007964_34510</name>
</gene>
<dbReference type="SUPFAM" id="SSF103247">
    <property type="entry name" value="TT1751-like"/>
    <property type="match status" value="1"/>
</dbReference>
<dbReference type="RefSeq" id="WP_189164025.1">
    <property type="nucleotide sequence ID" value="NZ_BMNT01000017.1"/>
</dbReference>
<dbReference type="Pfam" id="PF03625">
    <property type="entry name" value="DUF302"/>
    <property type="match status" value="1"/>
</dbReference>
<accession>A0A917R4K4</accession>
<dbReference type="Proteomes" id="UP000645217">
    <property type="component" value="Unassembled WGS sequence"/>
</dbReference>
<comment type="caution">
    <text evidence="2">The sequence shown here is derived from an EMBL/GenBank/DDBJ whole genome shotgun (WGS) entry which is preliminary data.</text>
</comment>
<dbReference type="AlphaFoldDB" id="A0A917R4K4"/>
<evidence type="ECO:0000259" key="1">
    <source>
        <dbReference type="Pfam" id="PF03625"/>
    </source>
</evidence>
<dbReference type="EMBL" id="BMNT01000017">
    <property type="protein sequence ID" value="GGK88933.1"/>
    <property type="molecule type" value="Genomic_DNA"/>
</dbReference>
<evidence type="ECO:0000313" key="3">
    <source>
        <dbReference type="Proteomes" id="UP000645217"/>
    </source>
</evidence>
<reference evidence="2" key="1">
    <citation type="journal article" date="2014" name="Int. J. Syst. Evol. Microbiol.">
        <title>Complete genome sequence of Corynebacterium casei LMG S-19264T (=DSM 44701T), isolated from a smear-ripened cheese.</title>
        <authorList>
            <consortium name="US DOE Joint Genome Institute (JGI-PGF)"/>
            <person name="Walter F."/>
            <person name="Albersmeier A."/>
            <person name="Kalinowski J."/>
            <person name="Ruckert C."/>
        </authorList>
    </citation>
    <scope>NUCLEOTIDE SEQUENCE</scope>
    <source>
        <strain evidence="2">JCM 13064</strain>
    </source>
</reference>
<feature type="domain" description="DUF302" evidence="1">
    <location>
        <begin position="83"/>
        <end position="129"/>
    </location>
</feature>
<dbReference type="CDD" id="cd14797">
    <property type="entry name" value="DUF302"/>
    <property type="match status" value="1"/>
</dbReference>
<organism evidence="2 3">
    <name type="scientific">Sphaerisporangium melleum</name>
    <dbReference type="NCBI Taxonomy" id="321316"/>
    <lineage>
        <taxon>Bacteria</taxon>
        <taxon>Bacillati</taxon>
        <taxon>Actinomycetota</taxon>
        <taxon>Actinomycetes</taxon>
        <taxon>Streptosporangiales</taxon>
        <taxon>Streptosporangiaceae</taxon>
        <taxon>Sphaerisporangium</taxon>
    </lineage>
</organism>
<dbReference type="Gene3D" id="3.30.310.70">
    <property type="entry name" value="TT1751-like domain"/>
    <property type="match status" value="1"/>
</dbReference>
<reference evidence="2" key="2">
    <citation type="submission" date="2020-09" db="EMBL/GenBank/DDBJ databases">
        <authorList>
            <person name="Sun Q."/>
            <person name="Ohkuma M."/>
        </authorList>
    </citation>
    <scope>NUCLEOTIDE SEQUENCE</scope>
    <source>
        <strain evidence="2">JCM 13064</strain>
    </source>
</reference>
<proteinExistence type="predicted"/>
<dbReference type="InterPro" id="IPR005180">
    <property type="entry name" value="DUF302"/>
</dbReference>
<name>A0A917R4K4_9ACTN</name>
<dbReference type="InterPro" id="IPR035923">
    <property type="entry name" value="TT1751-like_sf"/>
</dbReference>
<evidence type="ECO:0000313" key="2">
    <source>
        <dbReference type="EMBL" id="GGK88933.1"/>
    </source>
</evidence>
<keyword evidence="3" id="KW-1185">Reference proteome</keyword>
<sequence length="169" mass="18980">MTTFTLSQTIRRIDVTLPQPYERAVQRFEELVPDADLASYGRLDYWPAILQHAKVNAPHGFMNYWKSDMAALMAPASRTPWKCSTYLTGNHTIAERMFRHDPAVMLHAPLRIVIYAGTDDVTHLTVVQPSTLFAGYGDPDITEIGRELDTLLARLLTTLGAQSPPELQP</sequence>